<evidence type="ECO:0000313" key="2">
    <source>
        <dbReference type="Proteomes" id="UP000029981"/>
    </source>
</evidence>
<reference evidence="1 2" key="5">
    <citation type="journal article" date="2019" name="Gigascience">
        <title>A chromosome-scale genome assembly of cucumber (Cucumis sativus L.).</title>
        <authorList>
            <person name="Li Q."/>
            <person name="Li H."/>
            <person name="Huang W."/>
            <person name="Xu Y."/>
            <person name="Zhou Q."/>
            <person name="Wang S."/>
            <person name="Ruan J."/>
            <person name="Huang S."/>
            <person name="Zhang Z."/>
        </authorList>
    </citation>
    <scope>NUCLEOTIDE SEQUENCE [LARGE SCALE GENOMIC DNA]</scope>
    <source>
        <strain evidence="2">cv. 9930</strain>
        <tissue evidence="1">Leaf</tissue>
    </source>
</reference>
<feature type="non-terminal residue" evidence="1">
    <location>
        <position position="1"/>
    </location>
</feature>
<dbReference type="Proteomes" id="UP000029981">
    <property type="component" value="Unassembled WGS sequence"/>
</dbReference>
<protein>
    <submittedName>
        <fullName evidence="1">Uncharacterized protein</fullName>
    </submittedName>
</protein>
<reference evidence="1 2" key="3">
    <citation type="journal article" date="2010" name="BMC Genomics">
        <title>Transcriptome sequencing and comparative analysis of cucumber flowers with different sex types.</title>
        <authorList>
            <person name="Guo S."/>
            <person name="Zheng Y."/>
            <person name="Joung J.G."/>
            <person name="Liu S."/>
            <person name="Zhang Z."/>
            <person name="Crasta O.R."/>
            <person name="Sobral B.W."/>
            <person name="Xu Y."/>
            <person name="Huang S."/>
            <person name="Fei Z."/>
        </authorList>
    </citation>
    <scope>NUCLEOTIDE SEQUENCE [LARGE SCALE GENOMIC DNA]</scope>
    <source>
        <strain evidence="2">cv. 9930</strain>
        <tissue evidence="1">Leaf</tissue>
    </source>
</reference>
<keyword evidence="2" id="KW-1185">Reference proteome</keyword>
<dbReference type="EMBL" id="ACHR03000073">
    <property type="protein sequence ID" value="KAE8637195.1"/>
    <property type="molecule type" value="Genomic_DNA"/>
</dbReference>
<evidence type="ECO:0000313" key="1">
    <source>
        <dbReference type="EMBL" id="KAE8637195.1"/>
    </source>
</evidence>
<reference evidence="1 2" key="1">
    <citation type="journal article" date="2009" name="Nat. Genet.">
        <title>The genome of the cucumber, Cucumis sativus L.</title>
        <authorList>
            <person name="Huang S."/>
            <person name="Li R."/>
            <person name="Zhang Z."/>
            <person name="Li L."/>
            <person name="Gu X."/>
            <person name="Fan W."/>
            <person name="Lucas W.J."/>
            <person name="Wang X."/>
            <person name="Xie B."/>
            <person name="Ni P."/>
            <person name="Ren Y."/>
            <person name="Zhu H."/>
            <person name="Li J."/>
            <person name="Lin K."/>
            <person name="Jin W."/>
            <person name="Fei Z."/>
            <person name="Li G."/>
            <person name="Staub J."/>
            <person name="Kilian A."/>
            <person name="van der Vossen E.A."/>
            <person name="Wu Y."/>
            <person name="Guo J."/>
            <person name="He J."/>
            <person name="Jia Z."/>
            <person name="Ren Y."/>
            <person name="Tian G."/>
            <person name="Lu Y."/>
            <person name="Ruan J."/>
            <person name="Qian W."/>
            <person name="Wang M."/>
            <person name="Huang Q."/>
            <person name="Li B."/>
            <person name="Xuan Z."/>
            <person name="Cao J."/>
            <person name="Asan"/>
            <person name="Wu Z."/>
            <person name="Zhang J."/>
            <person name="Cai Q."/>
            <person name="Bai Y."/>
            <person name="Zhao B."/>
            <person name="Han Y."/>
            <person name="Li Y."/>
            <person name="Li X."/>
            <person name="Wang S."/>
            <person name="Shi Q."/>
            <person name="Liu S."/>
            <person name="Cho W.K."/>
            <person name="Kim J.Y."/>
            <person name="Xu Y."/>
            <person name="Heller-Uszynska K."/>
            <person name="Miao H."/>
            <person name="Cheng Z."/>
            <person name="Zhang S."/>
            <person name="Wu J."/>
            <person name="Yang Y."/>
            <person name="Kang H."/>
            <person name="Li M."/>
            <person name="Liang H."/>
            <person name="Ren X."/>
            <person name="Shi Z."/>
            <person name="Wen M."/>
            <person name="Jian M."/>
            <person name="Yang H."/>
            <person name="Zhang G."/>
            <person name="Yang Z."/>
            <person name="Chen R."/>
            <person name="Liu S."/>
            <person name="Li J."/>
            <person name="Ma L."/>
            <person name="Liu H."/>
            <person name="Zhou Y."/>
            <person name="Zhao J."/>
            <person name="Fang X."/>
            <person name="Li G."/>
            <person name="Fang L."/>
            <person name="Li Y."/>
            <person name="Liu D."/>
            <person name="Zheng H."/>
            <person name="Zhang Y."/>
            <person name="Qin N."/>
            <person name="Li Z."/>
            <person name="Yang G."/>
            <person name="Yang S."/>
            <person name="Bolund L."/>
            <person name="Kristiansen K."/>
            <person name="Zheng H."/>
            <person name="Li S."/>
            <person name="Zhang X."/>
            <person name="Yang H."/>
            <person name="Wang J."/>
            <person name="Sun R."/>
            <person name="Zhang B."/>
            <person name="Jiang S."/>
            <person name="Wang J."/>
            <person name="Du Y."/>
            <person name="Li S."/>
        </authorList>
    </citation>
    <scope>NUCLEOTIDE SEQUENCE [LARGE SCALE GENOMIC DNA]</scope>
    <source>
        <strain evidence="2">cv. 9930</strain>
        <tissue evidence="1">Leaf</tissue>
    </source>
</reference>
<reference evidence="1 2" key="2">
    <citation type="journal article" date="2009" name="PLoS ONE">
        <title>An integrated genetic and cytogenetic map of the cucumber genome.</title>
        <authorList>
            <person name="Ren Y."/>
            <person name="Zhang Z."/>
            <person name="Liu J."/>
            <person name="Staub J.E."/>
            <person name="Han Y."/>
            <person name="Cheng Z."/>
            <person name="Li X."/>
            <person name="Lu J."/>
            <person name="Miao H."/>
            <person name="Kang H."/>
            <person name="Xie B."/>
            <person name="Gu X."/>
            <person name="Wang X."/>
            <person name="Du Y."/>
            <person name="Jin W."/>
            <person name="Huang S."/>
        </authorList>
    </citation>
    <scope>NUCLEOTIDE SEQUENCE [LARGE SCALE GENOMIC DNA]</scope>
    <source>
        <strain evidence="2">cv. 9930</strain>
        <tissue evidence="1">Leaf</tissue>
    </source>
</reference>
<gene>
    <name evidence="1" type="ORF">Csa_023873</name>
</gene>
<accession>A0ACB6HBG8</accession>
<sequence>HVAYSRRPKVSSEPLKRHVGWPKVEIGMAERCQDNLCKTRLYDQGYALGKEAKHLGNVKKL</sequence>
<comment type="caution">
    <text evidence="1">The sequence shown here is derived from an EMBL/GenBank/DDBJ whole genome shotgun (WGS) entry which is preliminary data.</text>
</comment>
<organism evidence="1 2">
    <name type="scientific">Cucumis sativus</name>
    <name type="common">Cucumber</name>
    <dbReference type="NCBI Taxonomy" id="3659"/>
    <lineage>
        <taxon>Eukaryota</taxon>
        <taxon>Viridiplantae</taxon>
        <taxon>Streptophyta</taxon>
        <taxon>Embryophyta</taxon>
        <taxon>Tracheophyta</taxon>
        <taxon>Spermatophyta</taxon>
        <taxon>Magnoliopsida</taxon>
        <taxon>eudicotyledons</taxon>
        <taxon>Gunneridae</taxon>
        <taxon>Pentapetalae</taxon>
        <taxon>rosids</taxon>
        <taxon>fabids</taxon>
        <taxon>Cucurbitales</taxon>
        <taxon>Cucurbitaceae</taxon>
        <taxon>Benincaseae</taxon>
        <taxon>Cucumis</taxon>
    </lineage>
</organism>
<reference evidence="1 2" key="4">
    <citation type="journal article" date="2011" name="BMC Genomics">
        <title>RNA-Seq improves annotation of protein-coding genes in the cucumber genome.</title>
        <authorList>
            <person name="Li Z."/>
            <person name="Zhang Z."/>
            <person name="Yan P."/>
            <person name="Huang S."/>
            <person name="Fei Z."/>
            <person name="Lin K."/>
        </authorList>
    </citation>
    <scope>NUCLEOTIDE SEQUENCE [LARGE SCALE GENOMIC DNA]</scope>
    <source>
        <strain evidence="2">cv. 9930</strain>
        <tissue evidence="1">Leaf</tissue>
    </source>
</reference>
<proteinExistence type="predicted"/>
<name>A0ACB6HBG8_CUCSA</name>
<feature type="non-terminal residue" evidence="1">
    <location>
        <position position="61"/>
    </location>
</feature>